<dbReference type="Proteomes" id="UP000001542">
    <property type="component" value="Unassembled WGS sequence"/>
</dbReference>
<dbReference type="EMBL" id="DS113288">
    <property type="protein sequence ID" value="EAY13236.1"/>
    <property type="molecule type" value="Genomic_DNA"/>
</dbReference>
<dbReference type="InterPro" id="IPR036412">
    <property type="entry name" value="HAD-like_sf"/>
</dbReference>
<dbReference type="SUPFAM" id="SSF56784">
    <property type="entry name" value="HAD-like"/>
    <property type="match status" value="1"/>
</dbReference>
<dbReference type="InterPro" id="IPR023214">
    <property type="entry name" value="HAD_sf"/>
</dbReference>
<dbReference type="FunFam" id="3.40.50.1000:FF:000036">
    <property type="entry name" value="HAD family hydrolase"/>
    <property type="match status" value="1"/>
</dbReference>
<dbReference type="OrthoDB" id="40579at2759"/>
<keyword evidence="4" id="KW-1185">Reference proteome</keyword>
<evidence type="ECO:0000313" key="4">
    <source>
        <dbReference type="Proteomes" id="UP000001542"/>
    </source>
</evidence>
<dbReference type="Pfam" id="PF00702">
    <property type="entry name" value="Hydrolase"/>
    <property type="match status" value="1"/>
</dbReference>
<dbReference type="GO" id="GO:0046872">
    <property type="term" value="F:metal ion binding"/>
    <property type="evidence" value="ECO:0007669"/>
    <property type="project" value="UniProtKB-KW"/>
</dbReference>
<dbReference type="eggNOG" id="KOG2914">
    <property type="taxonomic scope" value="Eukaryota"/>
</dbReference>
<dbReference type="RefSeq" id="XP_001325459.1">
    <property type="nucleotide sequence ID" value="XM_001325424.1"/>
</dbReference>
<dbReference type="SFLD" id="SFLDS00003">
    <property type="entry name" value="Haloacid_Dehalogenase"/>
    <property type="match status" value="1"/>
</dbReference>
<keyword evidence="1" id="KW-0479">Metal-binding</keyword>
<dbReference type="AlphaFoldDB" id="A2E222"/>
<dbReference type="InParanoid" id="A2E222"/>
<dbReference type="SFLD" id="SFLDG01135">
    <property type="entry name" value="C1.5.6:_HAD__Beta-PGM__Phospha"/>
    <property type="match status" value="1"/>
</dbReference>
<sequence>MLDNIKAVIFDLDGTLVDSMWMWGRVDIEFLGARGIEVPADLGQAISGKSYTETAIYFKDRFKLDMTLDEIKAEWSRMVEDKYSHEVFLKDGAYDFLQYLRKNGIKTGIATSNGMDLVERCIQANKIGEFFDCIKIACQVKRGKPFPDIYLAVASDLGVKPEECLVFEDIPNGILAGKNAGMRVCAIYDEDAKKSTDQIKELADYYITSFKQVLDNTYEVLKH</sequence>
<dbReference type="InterPro" id="IPR023198">
    <property type="entry name" value="PGP-like_dom2"/>
</dbReference>
<dbReference type="Gene3D" id="1.10.150.240">
    <property type="entry name" value="Putative phosphatase, domain 2"/>
    <property type="match status" value="1"/>
</dbReference>
<dbReference type="SMR" id="A2E222"/>
<name>A2E222_TRIV3</name>
<dbReference type="PANTHER" id="PTHR18901:SF38">
    <property type="entry name" value="PSEUDOURIDINE-5'-PHOSPHATASE"/>
    <property type="match status" value="1"/>
</dbReference>
<dbReference type="VEuPathDB" id="TrichDB:TVAGG3_1049180"/>
<proteinExistence type="predicted"/>
<gene>
    <name evidence="3" type="ORF">TVAG_463690</name>
</gene>
<evidence type="ECO:0000256" key="1">
    <source>
        <dbReference type="ARBA" id="ARBA00022723"/>
    </source>
</evidence>
<dbReference type="PANTHER" id="PTHR18901">
    <property type="entry name" value="2-DEOXYGLUCOSE-6-PHOSPHATE PHOSPHATASE 2"/>
    <property type="match status" value="1"/>
</dbReference>
<dbReference type="FunFam" id="1.10.150.240:FF:000048">
    <property type="entry name" value="Haloacid dehalogenase-like hydrolase family protein"/>
    <property type="match status" value="1"/>
</dbReference>
<reference evidence="3" key="1">
    <citation type="submission" date="2006-10" db="EMBL/GenBank/DDBJ databases">
        <authorList>
            <person name="Amadeo P."/>
            <person name="Zhao Q."/>
            <person name="Wortman J."/>
            <person name="Fraser-Liggett C."/>
            <person name="Carlton J."/>
        </authorList>
    </citation>
    <scope>NUCLEOTIDE SEQUENCE</scope>
    <source>
        <strain evidence="3">G3</strain>
    </source>
</reference>
<reference evidence="3" key="2">
    <citation type="journal article" date="2007" name="Science">
        <title>Draft genome sequence of the sexually transmitted pathogen Trichomonas vaginalis.</title>
        <authorList>
            <person name="Carlton J.M."/>
            <person name="Hirt R.P."/>
            <person name="Silva J.C."/>
            <person name="Delcher A.L."/>
            <person name="Schatz M."/>
            <person name="Zhao Q."/>
            <person name="Wortman J.R."/>
            <person name="Bidwell S.L."/>
            <person name="Alsmark U.C.M."/>
            <person name="Besteiro S."/>
            <person name="Sicheritz-Ponten T."/>
            <person name="Noel C.J."/>
            <person name="Dacks J.B."/>
            <person name="Foster P.G."/>
            <person name="Simillion C."/>
            <person name="Van de Peer Y."/>
            <person name="Miranda-Saavedra D."/>
            <person name="Barton G.J."/>
            <person name="Westrop G.D."/>
            <person name="Mueller S."/>
            <person name="Dessi D."/>
            <person name="Fiori P.L."/>
            <person name="Ren Q."/>
            <person name="Paulsen I."/>
            <person name="Zhang H."/>
            <person name="Bastida-Corcuera F.D."/>
            <person name="Simoes-Barbosa A."/>
            <person name="Brown M.T."/>
            <person name="Hayes R.D."/>
            <person name="Mukherjee M."/>
            <person name="Okumura C.Y."/>
            <person name="Schneider R."/>
            <person name="Smith A.J."/>
            <person name="Vanacova S."/>
            <person name="Villalvazo M."/>
            <person name="Haas B.J."/>
            <person name="Pertea M."/>
            <person name="Feldblyum T.V."/>
            <person name="Utterback T.R."/>
            <person name="Shu C.L."/>
            <person name="Osoegawa K."/>
            <person name="de Jong P.J."/>
            <person name="Hrdy I."/>
            <person name="Horvathova L."/>
            <person name="Zubacova Z."/>
            <person name="Dolezal P."/>
            <person name="Malik S.B."/>
            <person name="Logsdon J.M. Jr."/>
            <person name="Henze K."/>
            <person name="Gupta A."/>
            <person name="Wang C.C."/>
            <person name="Dunne R.L."/>
            <person name="Upcroft J.A."/>
            <person name="Upcroft P."/>
            <person name="White O."/>
            <person name="Salzberg S.L."/>
            <person name="Tang P."/>
            <person name="Chiu C.-H."/>
            <person name="Lee Y.-S."/>
            <person name="Embley T.M."/>
            <person name="Coombs G.H."/>
            <person name="Mottram J.C."/>
            <person name="Tachezy J."/>
            <person name="Fraser-Liggett C.M."/>
            <person name="Johnson P.J."/>
        </authorList>
    </citation>
    <scope>NUCLEOTIDE SEQUENCE [LARGE SCALE GENOMIC DNA]</scope>
    <source>
        <strain evidence="3">G3</strain>
    </source>
</reference>
<dbReference type="CDD" id="cd07505">
    <property type="entry name" value="HAD_BPGM-like"/>
    <property type="match status" value="1"/>
</dbReference>
<dbReference type="Gene3D" id="3.40.50.1000">
    <property type="entry name" value="HAD superfamily/HAD-like"/>
    <property type="match status" value="1"/>
</dbReference>
<protein>
    <submittedName>
        <fullName evidence="3">Haloacid dehalogenase-like hydrolase family protein</fullName>
    </submittedName>
</protein>
<dbReference type="NCBIfam" id="TIGR01509">
    <property type="entry name" value="HAD-SF-IA-v3"/>
    <property type="match status" value="1"/>
</dbReference>
<dbReference type="GO" id="GO:0016791">
    <property type="term" value="F:phosphatase activity"/>
    <property type="evidence" value="ECO:0000318"/>
    <property type="project" value="GO_Central"/>
</dbReference>
<evidence type="ECO:0000313" key="3">
    <source>
        <dbReference type="EMBL" id="EAY13236.1"/>
    </source>
</evidence>
<dbReference type="VEuPathDB" id="TrichDB:TVAG_463690"/>
<accession>A2E222</accession>
<dbReference type="KEGG" id="tva:4771213"/>
<keyword evidence="2 3" id="KW-0378">Hydrolase</keyword>
<dbReference type="InterPro" id="IPR006439">
    <property type="entry name" value="HAD-SF_hydro_IA"/>
</dbReference>
<dbReference type="SFLD" id="SFLDG01129">
    <property type="entry name" value="C1.5:_HAD__Beta-PGM__Phosphata"/>
    <property type="match status" value="1"/>
</dbReference>
<evidence type="ECO:0000256" key="2">
    <source>
        <dbReference type="ARBA" id="ARBA00022801"/>
    </source>
</evidence>
<organism evidence="3 4">
    <name type="scientific">Trichomonas vaginalis (strain ATCC PRA-98 / G3)</name>
    <dbReference type="NCBI Taxonomy" id="412133"/>
    <lineage>
        <taxon>Eukaryota</taxon>
        <taxon>Metamonada</taxon>
        <taxon>Parabasalia</taxon>
        <taxon>Trichomonadida</taxon>
        <taxon>Trichomonadidae</taxon>
        <taxon>Trichomonas</taxon>
    </lineage>
</organism>